<protein>
    <submittedName>
        <fullName evidence="2">Ferredoxin</fullName>
    </submittedName>
</protein>
<dbReference type="Gene3D" id="1.10.150.20">
    <property type="entry name" value="5' to 3' exonuclease, C-terminal subdomain"/>
    <property type="match status" value="2"/>
</dbReference>
<feature type="domain" description="DUF4332" evidence="1">
    <location>
        <begin position="10"/>
        <end position="130"/>
    </location>
</feature>
<comment type="caution">
    <text evidence="2">The sequence shown here is derived from an EMBL/GenBank/DDBJ whole genome shotgun (WGS) entry which is preliminary data.</text>
</comment>
<dbReference type="Proteomes" id="UP000030103">
    <property type="component" value="Unassembled WGS sequence"/>
</dbReference>
<dbReference type="OrthoDB" id="9794786at2"/>
<evidence type="ECO:0000313" key="2">
    <source>
        <dbReference type="EMBL" id="KGN72763.1"/>
    </source>
</evidence>
<dbReference type="eggNOG" id="COG3743">
    <property type="taxonomic scope" value="Bacteria"/>
</dbReference>
<dbReference type="AlphaFoldDB" id="A0A0A2E1H0"/>
<organism evidence="2 3">
    <name type="scientific">Porphyromonas macacae</name>
    <dbReference type="NCBI Taxonomy" id="28115"/>
    <lineage>
        <taxon>Bacteria</taxon>
        <taxon>Pseudomonadati</taxon>
        <taxon>Bacteroidota</taxon>
        <taxon>Bacteroidia</taxon>
        <taxon>Bacteroidales</taxon>
        <taxon>Porphyromonadaceae</taxon>
        <taxon>Porphyromonas</taxon>
    </lineage>
</organism>
<evidence type="ECO:0000259" key="1">
    <source>
        <dbReference type="Pfam" id="PF14229"/>
    </source>
</evidence>
<evidence type="ECO:0000313" key="3">
    <source>
        <dbReference type="Proteomes" id="UP000030103"/>
    </source>
</evidence>
<keyword evidence="3" id="KW-1185">Reference proteome</keyword>
<dbReference type="Pfam" id="PF14229">
    <property type="entry name" value="DUF4332"/>
    <property type="match status" value="1"/>
</dbReference>
<proteinExistence type="predicted"/>
<dbReference type="EMBL" id="JRFA01000027">
    <property type="protein sequence ID" value="KGN72763.1"/>
    <property type="molecule type" value="Genomic_DNA"/>
</dbReference>
<reference evidence="2 3" key="1">
    <citation type="submission" date="2014-09" db="EMBL/GenBank/DDBJ databases">
        <title>Draft Genome Sequence of Porphyromonas macacae COT-192_OH2859.</title>
        <authorList>
            <person name="Wallis C."/>
            <person name="Deusch O."/>
            <person name="O'Flynn C."/>
            <person name="Davis I."/>
            <person name="Horsfall A."/>
            <person name="Kirkwood N."/>
            <person name="Harris S."/>
            <person name="Eisen J.A."/>
            <person name="Coil D.A."/>
            <person name="Darling A.E."/>
            <person name="Jospin G."/>
            <person name="Alexiev A."/>
        </authorList>
    </citation>
    <scope>NUCLEOTIDE SEQUENCE [LARGE SCALE GENOMIC DNA]</scope>
    <source>
        <strain evidence="3">COT-192 OH2859</strain>
    </source>
</reference>
<gene>
    <name evidence="2" type="ORF">HQ47_09300</name>
</gene>
<accession>A0A0A2E1H0</accession>
<dbReference type="RefSeq" id="WP_036874996.1">
    <property type="nucleotide sequence ID" value="NZ_JASBZX010000020.1"/>
</dbReference>
<dbReference type="STRING" id="28115.HQ47_09300"/>
<name>A0A0A2E1H0_9PORP</name>
<sequence length="136" mass="15078">MANYKIIDIEGIGETYAKKLNAAGITNTNQLLKACASKADRKKLAEKTGIDPKKVLSFANMADLYRIPGVGSEYADLLERSGVDTVVELATRKPENLVAKMEEVNAAKKLVRRTPVLKMVEKWVKAAKELPRVIEY</sequence>
<dbReference type="InterPro" id="IPR025567">
    <property type="entry name" value="DUF4332"/>
</dbReference>